<organism evidence="1 2">
    <name type="scientific">Bizionia echini</name>
    <dbReference type="NCBI Taxonomy" id="649333"/>
    <lineage>
        <taxon>Bacteria</taxon>
        <taxon>Pseudomonadati</taxon>
        <taxon>Bacteroidota</taxon>
        <taxon>Flavobacteriia</taxon>
        <taxon>Flavobacteriales</taxon>
        <taxon>Flavobacteriaceae</taxon>
        <taxon>Bizionia</taxon>
    </lineage>
</organism>
<dbReference type="PROSITE" id="PS51257">
    <property type="entry name" value="PROKAR_LIPOPROTEIN"/>
    <property type="match status" value="1"/>
</dbReference>
<dbReference type="STRING" id="649333.SAMN04487989_102254"/>
<evidence type="ECO:0000313" key="2">
    <source>
        <dbReference type="Proteomes" id="UP000198705"/>
    </source>
</evidence>
<dbReference type="AlphaFoldDB" id="A0A1I5ASH8"/>
<evidence type="ECO:0000313" key="1">
    <source>
        <dbReference type="EMBL" id="SFN65387.1"/>
    </source>
</evidence>
<evidence type="ECO:0008006" key="3">
    <source>
        <dbReference type="Google" id="ProtNLM"/>
    </source>
</evidence>
<name>A0A1I5ASH8_9FLAO</name>
<dbReference type="EMBL" id="FOVN01000002">
    <property type="protein sequence ID" value="SFN65387.1"/>
    <property type="molecule type" value="Genomic_DNA"/>
</dbReference>
<dbReference type="Proteomes" id="UP000198705">
    <property type="component" value="Unassembled WGS sequence"/>
</dbReference>
<keyword evidence="2" id="KW-1185">Reference proteome</keyword>
<reference evidence="2" key="1">
    <citation type="submission" date="2016-10" db="EMBL/GenBank/DDBJ databases">
        <authorList>
            <person name="Varghese N."/>
            <person name="Submissions S."/>
        </authorList>
    </citation>
    <scope>NUCLEOTIDE SEQUENCE [LARGE SCALE GENOMIC DNA]</scope>
    <source>
        <strain evidence="2">DSM 23925</strain>
    </source>
</reference>
<accession>A0A1I5ASH8</accession>
<dbReference type="RefSeq" id="WP_092207039.1">
    <property type="nucleotide sequence ID" value="NZ_FOVN01000002.1"/>
</dbReference>
<dbReference type="OrthoDB" id="1454323at2"/>
<gene>
    <name evidence="1" type="ORF">SAMN04487989_102254</name>
</gene>
<sequence length="223" mass="25020">MKNSLKLTAILLMVITSSCSGIKVLDAWKSDSAANITDNNILVISRTDNKQARIAFEQEIAKQLRAEGMKATESFKEMPNFNHDEKLTEAQQKNFKEFLENEGYDAVIVTVVKDYQERTETTQDGGYYAGASYMPAYYPGYYGGFYGYYGNPFSYSTYGSYVPMSSTTQVVKTYIVETVAYDLTQEDGKQLAAVVTTKIDDPQNVTKNAVEYTEKITKALTDK</sequence>
<proteinExistence type="predicted"/>
<protein>
    <recommendedName>
        <fullName evidence="3">DUF4136 domain-containing protein</fullName>
    </recommendedName>
</protein>